<feature type="transmembrane region" description="Helical" evidence="1">
    <location>
        <begin position="34"/>
        <end position="53"/>
    </location>
</feature>
<sequence length="80" mass="8561">MELVLFFAGLLAIAVALYMFLTKPGNLLSTKLKCLVCSVLIALFTALWCIVYGPDFWILVQAGAIIVALTAAGLLSSPKE</sequence>
<dbReference type="AlphaFoldDB" id="A0A7Z7BRM6"/>
<keyword evidence="1" id="KW-0472">Membrane</keyword>
<evidence type="ECO:0000256" key="1">
    <source>
        <dbReference type="SAM" id="Phobius"/>
    </source>
</evidence>
<keyword evidence="1" id="KW-1133">Transmembrane helix</keyword>
<evidence type="ECO:0000313" key="2">
    <source>
        <dbReference type="EMBL" id="SDK31655.1"/>
    </source>
</evidence>
<gene>
    <name evidence="2" type="ORF">SAMN05428983_4544</name>
</gene>
<dbReference type="EMBL" id="FNEW01000007">
    <property type="protein sequence ID" value="SDK31655.1"/>
    <property type="molecule type" value="Genomic_DNA"/>
</dbReference>
<dbReference type="Proteomes" id="UP000198917">
    <property type="component" value="Unassembled WGS sequence"/>
</dbReference>
<reference evidence="2 3" key="1">
    <citation type="submission" date="2016-10" db="EMBL/GenBank/DDBJ databases">
        <authorList>
            <person name="Varghese N."/>
            <person name="Submissions S."/>
        </authorList>
    </citation>
    <scope>NUCLEOTIDE SEQUENCE [LARGE SCALE GENOMIC DNA]</scope>
    <source>
        <strain evidence="2 3">PDC82</strain>
    </source>
</reference>
<feature type="transmembrane region" description="Helical" evidence="1">
    <location>
        <begin position="59"/>
        <end position="77"/>
    </location>
</feature>
<protein>
    <submittedName>
        <fullName evidence="2">Uncharacterized protein</fullName>
    </submittedName>
</protein>
<evidence type="ECO:0000313" key="3">
    <source>
        <dbReference type="Proteomes" id="UP000198917"/>
    </source>
</evidence>
<name>A0A7Z7BRM6_9HYPH</name>
<proteinExistence type="predicted"/>
<keyword evidence="1" id="KW-0812">Transmembrane</keyword>
<accession>A0A7Z7BRM6</accession>
<organism evidence="2 3">
    <name type="scientific">Agrobacterium fabrum</name>
    <dbReference type="NCBI Taxonomy" id="1176649"/>
    <lineage>
        <taxon>Bacteria</taxon>
        <taxon>Pseudomonadati</taxon>
        <taxon>Pseudomonadota</taxon>
        <taxon>Alphaproteobacteria</taxon>
        <taxon>Hyphomicrobiales</taxon>
        <taxon>Rhizobiaceae</taxon>
        <taxon>Rhizobium/Agrobacterium group</taxon>
        <taxon>Agrobacterium</taxon>
        <taxon>Agrobacterium tumefaciens complex</taxon>
    </lineage>
</organism>
<comment type="caution">
    <text evidence="2">The sequence shown here is derived from an EMBL/GenBank/DDBJ whole genome shotgun (WGS) entry which is preliminary data.</text>
</comment>
<dbReference type="RefSeq" id="WP_131596124.1">
    <property type="nucleotide sequence ID" value="NZ_FNEW01000007.1"/>
</dbReference>
<feature type="transmembrane region" description="Helical" evidence="1">
    <location>
        <begin position="6"/>
        <end position="22"/>
    </location>
</feature>